<evidence type="ECO:0000313" key="2">
    <source>
        <dbReference type="Proteomes" id="UP000007305"/>
    </source>
</evidence>
<accession>A0A804N422</accession>
<dbReference type="AlphaFoldDB" id="A0A804N422"/>
<dbReference type="Gramene" id="Zm00001eb133390_T001">
    <property type="protein sequence ID" value="Zm00001eb133390_P001"/>
    <property type="gene ID" value="Zm00001eb133390"/>
</dbReference>
<proteinExistence type="predicted"/>
<dbReference type="Proteomes" id="UP000007305">
    <property type="component" value="Chromosome 3"/>
</dbReference>
<name>A0A804N422_MAIZE</name>
<dbReference type="InParanoid" id="A0A804N422"/>
<evidence type="ECO:0000313" key="1">
    <source>
        <dbReference type="EnsemblPlants" id="Zm00001eb133390_P001"/>
    </source>
</evidence>
<reference evidence="2" key="1">
    <citation type="submission" date="2015-12" db="EMBL/GenBank/DDBJ databases">
        <title>Update maize B73 reference genome by single molecule sequencing technologies.</title>
        <authorList>
            <consortium name="Maize Genome Sequencing Project"/>
            <person name="Ware D."/>
        </authorList>
    </citation>
    <scope>NUCLEOTIDE SEQUENCE [LARGE SCALE GENOMIC DNA]</scope>
    <source>
        <strain evidence="2">cv. B73</strain>
    </source>
</reference>
<sequence length="126" mass="13433">MDSGLGFVLCLSLYKIRRRRDPLCTDVVCHRSAAGTSRSGDAVGGQPERHTLGSILLSVLTRAWVLVLTVIISTGRHLAVLVAALVRTSPGSNPKLPWPLALLDTHSALPRALCRNARSGKEASPS</sequence>
<keyword evidence="2" id="KW-1185">Reference proteome</keyword>
<dbReference type="EnsemblPlants" id="Zm00001eb133390_T001">
    <property type="protein sequence ID" value="Zm00001eb133390_P001"/>
    <property type="gene ID" value="Zm00001eb133390"/>
</dbReference>
<protein>
    <submittedName>
        <fullName evidence="1">Uncharacterized protein</fullName>
    </submittedName>
</protein>
<organism evidence="1 2">
    <name type="scientific">Zea mays</name>
    <name type="common">Maize</name>
    <dbReference type="NCBI Taxonomy" id="4577"/>
    <lineage>
        <taxon>Eukaryota</taxon>
        <taxon>Viridiplantae</taxon>
        <taxon>Streptophyta</taxon>
        <taxon>Embryophyta</taxon>
        <taxon>Tracheophyta</taxon>
        <taxon>Spermatophyta</taxon>
        <taxon>Magnoliopsida</taxon>
        <taxon>Liliopsida</taxon>
        <taxon>Poales</taxon>
        <taxon>Poaceae</taxon>
        <taxon>PACMAD clade</taxon>
        <taxon>Panicoideae</taxon>
        <taxon>Andropogonodae</taxon>
        <taxon>Andropogoneae</taxon>
        <taxon>Tripsacinae</taxon>
        <taxon>Zea</taxon>
    </lineage>
</organism>
<reference evidence="1" key="2">
    <citation type="submission" date="2019-07" db="EMBL/GenBank/DDBJ databases">
        <authorList>
            <person name="Seetharam A."/>
            <person name="Woodhouse M."/>
            <person name="Cannon E."/>
        </authorList>
    </citation>
    <scope>NUCLEOTIDE SEQUENCE [LARGE SCALE GENOMIC DNA]</scope>
    <source>
        <strain evidence="1">cv. B73</strain>
    </source>
</reference>
<reference evidence="1" key="3">
    <citation type="submission" date="2021-05" db="UniProtKB">
        <authorList>
            <consortium name="EnsemblPlants"/>
        </authorList>
    </citation>
    <scope>IDENTIFICATION</scope>
    <source>
        <strain evidence="1">cv. B73</strain>
    </source>
</reference>